<dbReference type="EMBL" id="QTUJ01000001">
    <property type="protein sequence ID" value="REF71873.1"/>
    <property type="molecule type" value="Genomic_DNA"/>
</dbReference>
<dbReference type="Proteomes" id="UP000256941">
    <property type="component" value="Unassembled WGS sequence"/>
</dbReference>
<evidence type="ECO:0000313" key="2">
    <source>
        <dbReference type="Proteomes" id="UP000256941"/>
    </source>
</evidence>
<name>A0A099FIK2_PARVE</name>
<gene>
    <name evidence="1" type="ORF">BDD41_0332</name>
</gene>
<proteinExistence type="predicted"/>
<dbReference type="RefSeq" id="WP_036756327.1">
    <property type="nucleotide sequence ID" value="NZ_CP035287.1"/>
</dbReference>
<evidence type="ECO:0000313" key="1">
    <source>
        <dbReference type="EMBL" id="REF71873.1"/>
    </source>
</evidence>
<sequence length="220" mass="24382">MPLLDDYLSPHAQQALIAGLFIAAGWWVVAFQNRRRDAKLRAERVGDVQRALLAEIRAHVVALEAQRLDEDEAQRLLDSLRDSGRVPVIPTQANDRIFAAILDEVHVLPASVIDPVVTYYRQLSVMAAFAEAIRSQARKDAARAVEMFGDYLGLTEAARETGHEAMRLLMASIFGGERAVQELLQQEERTSAGRIAAALPGELAELRDRLSRRSSDRSGL</sequence>
<reference evidence="1 2" key="1">
    <citation type="submission" date="2018-08" db="EMBL/GenBank/DDBJ databases">
        <title>Genomic Encyclopedia of Archaeal and Bacterial Type Strains, Phase II (KMG-II): from individual species to whole genera.</title>
        <authorList>
            <person name="Goeker M."/>
        </authorList>
    </citation>
    <scope>NUCLEOTIDE SEQUENCE [LARGE SCALE GENOMIC DNA]</scope>
    <source>
        <strain evidence="1 2">DSM 17099</strain>
    </source>
</reference>
<comment type="caution">
    <text evidence="1">The sequence shown here is derived from an EMBL/GenBank/DDBJ whole genome shotgun (WGS) entry which is preliminary data.</text>
</comment>
<accession>A0A099FIK2</accession>
<organism evidence="1 2">
    <name type="scientific">Paracoccus versutus</name>
    <name type="common">Thiobacillus versutus</name>
    <dbReference type="NCBI Taxonomy" id="34007"/>
    <lineage>
        <taxon>Bacteria</taxon>
        <taxon>Pseudomonadati</taxon>
        <taxon>Pseudomonadota</taxon>
        <taxon>Alphaproteobacteria</taxon>
        <taxon>Rhodobacterales</taxon>
        <taxon>Paracoccaceae</taxon>
        <taxon>Paracoccus</taxon>
    </lineage>
</organism>
<protein>
    <submittedName>
        <fullName evidence="1">Uncharacterized protein</fullName>
    </submittedName>
</protein>
<accession>A0A3D9XRZ1</accession>
<dbReference type="eggNOG" id="ENOG502ZW1H">
    <property type="taxonomic scope" value="Bacteria"/>
</dbReference>
<dbReference type="AlphaFoldDB" id="A0A099FIK2"/>